<keyword evidence="4" id="KW-0472">Membrane</keyword>
<dbReference type="SUPFAM" id="SSF103473">
    <property type="entry name" value="MFS general substrate transporter"/>
    <property type="match status" value="1"/>
</dbReference>
<comment type="caution">
    <text evidence="6">The sequence shown here is derived from an EMBL/GenBank/DDBJ whole genome shotgun (WGS) entry which is preliminary data.</text>
</comment>
<dbReference type="PANTHER" id="PTHR11360:SF177">
    <property type="entry name" value="RIBOFLAVIN TRANSPORTER MCH5"/>
    <property type="match status" value="1"/>
</dbReference>
<evidence type="ECO:0000259" key="5">
    <source>
        <dbReference type="PROSITE" id="PS50850"/>
    </source>
</evidence>
<feature type="transmembrane region" description="Helical" evidence="4">
    <location>
        <begin position="158"/>
        <end position="177"/>
    </location>
</feature>
<feature type="transmembrane region" description="Helical" evidence="4">
    <location>
        <begin position="183"/>
        <end position="209"/>
    </location>
</feature>
<feature type="transmembrane region" description="Helical" evidence="4">
    <location>
        <begin position="124"/>
        <end position="146"/>
    </location>
</feature>
<evidence type="ECO:0000313" key="7">
    <source>
        <dbReference type="Proteomes" id="UP001383192"/>
    </source>
</evidence>
<feature type="transmembrane region" description="Helical" evidence="4">
    <location>
        <begin position="249"/>
        <end position="269"/>
    </location>
</feature>
<feature type="transmembrane region" description="Helical" evidence="4">
    <location>
        <begin position="295"/>
        <end position="317"/>
    </location>
</feature>
<accession>A0AAW0DNX7</accession>
<feature type="transmembrane region" description="Helical" evidence="4">
    <location>
        <begin position="421"/>
        <end position="441"/>
    </location>
</feature>
<dbReference type="GO" id="GO:0022857">
    <property type="term" value="F:transmembrane transporter activity"/>
    <property type="evidence" value="ECO:0007669"/>
    <property type="project" value="InterPro"/>
</dbReference>
<sequence>MSSHPVGSRPNSLAVLEESQDIGTSSLDHSPSDAPTSTTISLAETSKSKEKKSGDARAVQVEAVEVDSEKDQRAVDAPSPPPDGGLRAWLVVLGSSLVSLATFGIVNAYGAFSDYYLKNSLSDYSPTLISMIGSIQVFLLYFLGAFSGSVFDAIGPRYMIPASGLVCSFALFMLSITQPQKIYQVYLTQSILFNIGGAFGFFPSVSVVAHWFKFKLAYAMGFVIASAGLGGIIFPSMIRELIPKVGFGWTVRIIAFIVLFCFSVASITIRSRRPAKPLPPLKSIVAFSAWRDRRFVVFALGAFFNVFSMFPVFFQIGAYGIATNNSEKAYLLIILSATTIVGRVLPNFLADKIGRFNTISFSTTVAAILSLSLWFTADGKESNTIAFAALFGFFSGPLFSLMPPCIAYITPLDRVGGRIGMLFAFLSFAGLAGSPLGGLFLNGGETIPHFKNLILYTGCLGLFGSALLIAARFTVNPKLWAAV</sequence>
<dbReference type="PANTHER" id="PTHR11360">
    <property type="entry name" value="MONOCARBOXYLATE TRANSPORTER"/>
    <property type="match status" value="1"/>
</dbReference>
<dbReference type="GO" id="GO:0016020">
    <property type="term" value="C:membrane"/>
    <property type="evidence" value="ECO:0007669"/>
    <property type="project" value="UniProtKB-SubCell"/>
</dbReference>
<evidence type="ECO:0000256" key="4">
    <source>
        <dbReference type="SAM" id="Phobius"/>
    </source>
</evidence>
<dbReference type="Proteomes" id="UP001383192">
    <property type="component" value="Unassembled WGS sequence"/>
</dbReference>
<name>A0AAW0DNX7_9AGAR</name>
<dbReference type="AlphaFoldDB" id="A0AAW0DNX7"/>
<keyword evidence="7" id="KW-1185">Reference proteome</keyword>
<feature type="transmembrane region" description="Helical" evidence="4">
    <location>
        <begin position="453"/>
        <end position="475"/>
    </location>
</feature>
<dbReference type="EMBL" id="JAYKXP010000010">
    <property type="protein sequence ID" value="KAK7053488.1"/>
    <property type="molecule type" value="Genomic_DNA"/>
</dbReference>
<dbReference type="Gene3D" id="1.20.1250.20">
    <property type="entry name" value="MFS general substrate transporter like domains"/>
    <property type="match status" value="2"/>
</dbReference>
<organism evidence="6 7">
    <name type="scientific">Paramarasmius palmivorus</name>
    <dbReference type="NCBI Taxonomy" id="297713"/>
    <lineage>
        <taxon>Eukaryota</taxon>
        <taxon>Fungi</taxon>
        <taxon>Dikarya</taxon>
        <taxon>Basidiomycota</taxon>
        <taxon>Agaricomycotina</taxon>
        <taxon>Agaricomycetes</taxon>
        <taxon>Agaricomycetidae</taxon>
        <taxon>Agaricales</taxon>
        <taxon>Marasmiineae</taxon>
        <taxon>Marasmiaceae</taxon>
        <taxon>Paramarasmius</taxon>
    </lineage>
</organism>
<keyword evidence="4" id="KW-1133">Transmembrane helix</keyword>
<feature type="compositionally biased region" description="Polar residues" evidence="3">
    <location>
        <begin position="1"/>
        <end position="11"/>
    </location>
</feature>
<dbReference type="InterPro" id="IPR020846">
    <property type="entry name" value="MFS_dom"/>
</dbReference>
<evidence type="ECO:0000313" key="6">
    <source>
        <dbReference type="EMBL" id="KAK7053488.1"/>
    </source>
</evidence>
<evidence type="ECO:0000256" key="1">
    <source>
        <dbReference type="ARBA" id="ARBA00004141"/>
    </source>
</evidence>
<feature type="region of interest" description="Disordered" evidence="3">
    <location>
        <begin position="1"/>
        <end position="81"/>
    </location>
</feature>
<dbReference type="InterPro" id="IPR011701">
    <property type="entry name" value="MFS"/>
</dbReference>
<feature type="transmembrane region" description="Helical" evidence="4">
    <location>
        <begin position="387"/>
        <end position="409"/>
    </location>
</feature>
<feature type="transmembrane region" description="Helical" evidence="4">
    <location>
        <begin position="88"/>
        <end position="112"/>
    </location>
</feature>
<proteinExistence type="inferred from homology"/>
<feature type="transmembrane region" description="Helical" evidence="4">
    <location>
        <begin position="356"/>
        <end position="375"/>
    </location>
</feature>
<dbReference type="PROSITE" id="PS50850">
    <property type="entry name" value="MFS"/>
    <property type="match status" value="1"/>
</dbReference>
<dbReference type="Pfam" id="PF07690">
    <property type="entry name" value="MFS_1"/>
    <property type="match status" value="1"/>
</dbReference>
<evidence type="ECO:0000256" key="3">
    <source>
        <dbReference type="SAM" id="MobiDB-lite"/>
    </source>
</evidence>
<dbReference type="InterPro" id="IPR050327">
    <property type="entry name" value="Proton-linked_MCT"/>
</dbReference>
<evidence type="ECO:0000256" key="2">
    <source>
        <dbReference type="ARBA" id="ARBA00006727"/>
    </source>
</evidence>
<feature type="transmembrane region" description="Helical" evidence="4">
    <location>
        <begin position="329"/>
        <end position="349"/>
    </location>
</feature>
<reference evidence="6 7" key="1">
    <citation type="submission" date="2024-01" db="EMBL/GenBank/DDBJ databases">
        <title>A draft genome for a cacao thread blight-causing isolate of Paramarasmius palmivorus.</title>
        <authorList>
            <person name="Baruah I.K."/>
            <person name="Bukari Y."/>
            <person name="Amoako-Attah I."/>
            <person name="Meinhardt L.W."/>
            <person name="Bailey B.A."/>
            <person name="Cohen S.P."/>
        </authorList>
    </citation>
    <scope>NUCLEOTIDE SEQUENCE [LARGE SCALE GENOMIC DNA]</scope>
    <source>
        <strain evidence="6 7">GH-12</strain>
    </source>
</reference>
<feature type="transmembrane region" description="Helical" evidence="4">
    <location>
        <begin position="216"/>
        <end position="237"/>
    </location>
</feature>
<gene>
    <name evidence="6" type="ORF">VNI00_004114</name>
</gene>
<dbReference type="InterPro" id="IPR036259">
    <property type="entry name" value="MFS_trans_sf"/>
</dbReference>
<feature type="domain" description="Major facilitator superfamily (MFS) profile" evidence="5">
    <location>
        <begin position="251"/>
        <end position="483"/>
    </location>
</feature>
<keyword evidence="4" id="KW-0812">Transmembrane</keyword>
<protein>
    <recommendedName>
        <fullName evidence="5">Major facilitator superfamily (MFS) profile domain-containing protein</fullName>
    </recommendedName>
</protein>
<feature type="compositionally biased region" description="Polar residues" evidence="3">
    <location>
        <begin position="21"/>
        <end position="45"/>
    </location>
</feature>
<comment type="subcellular location">
    <subcellularLocation>
        <location evidence="1">Membrane</location>
        <topology evidence="1">Multi-pass membrane protein</topology>
    </subcellularLocation>
</comment>
<comment type="similarity">
    <text evidence="2">Belongs to the major facilitator superfamily. Monocarboxylate porter (TC 2.A.1.13) family.</text>
</comment>
<feature type="compositionally biased region" description="Basic and acidic residues" evidence="3">
    <location>
        <begin position="46"/>
        <end position="55"/>
    </location>
</feature>